<dbReference type="Pfam" id="PF04052">
    <property type="entry name" value="TolB_N"/>
    <property type="match status" value="1"/>
</dbReference>
<sequence length="451" mass="50011" precursor="true">MLKGNFFKSLFVMACLFSSSAFAKLEIVITDGINSARPIAIVPFRWEGAEPLPHDVSAVIASDLQRSGKFSPVATSKMPQTPYSETEVNFDAWTNLGVDSLLTGSITKNAEGQYVVNYQLIDIVRGQLTKGQSRALSDEGQLVLSKDHVLFNKKATVPGKRLREYAHRISDLVYEELTGEKGAFLTRISYVVVNDKDKYPYQLRVADYDGFNERLVLRSKQPLMSPAWSPDGKKLAYVSFQNGQAEIFIMNIYTGEREKVTSYPRHNGAPRFSPDGKKLALVLSKTGSLQVYTLDLASRKLTQITRGRSNNTEPFWHPDGKSLIFTSDRGGKPQIYNVNLSNNSTSRITWQGSQNLGGQITPDGRFLIMVNRSNSGFNLAKQDLETGAVQVLTKTLLDESPSIAPNGGMVIYSSIYNKTNVLSMVSIDGRFKARLPATNGRVRAPSWSPFL</sequence>
<dbReference type="PANTHER" id="PTHR36842:SF1">
    <property type="entry name" value="PROTEIN TOLB"/>
    <property type="match status" value="1"/>
</dbReference>
<evidence type="ECO:0000256" key="1">
    <source>
        <dbReference type="ARBA" id="ARBA00004418"/>
    </source>
</evidence>
<keyword evidence="8" id="KW-1185">Reference proteome</keyword>
<evidence type="ECO:0000256" key="5">
    <source>
        <dbReference type="HAMAP-Rule" id="MF_00671"/>
    </source>
</evidence>
<organism evidence="7 8">
    <name type="scientific">Vibrio chagasii</name>
    <dbReference type="NCBI Taxonomy" id="170679"/>
    <lineage>
        <taxon>Bacteria</taxon>
        <taxon>Pseudomonadati</taxon>
        <taxon>Pseudomonadota</taxon>
        <taxon>Gammaproteobacteria</taxon>
        <taxon>Vibrionales</taxon>
        <taxon>Vibrionaceae</taxon>
        <taxon>Vibrio</taxon>
    </lineage>
</organism>
<feature type="domain" description="TolB N-terminal" evidence="6">
    <location>
        <begin position="25"/>
        <end position="127"/>
    </location>
</feature>
<dbReference type="GO" id="GO:0017038">
    <property type="term" value="P:protein import"/>
    <property type="evidence" value="ECO:0007669"/>
    <property type="project" value="InterPro"/>
</dbReference>
<dbReference type="Pfam" id="PF07676">
    <property type="entry name" value="PD40"/>
    <property type="match status" value="3"/>
</dbReference>
<dbReference type="InterPro" id="IPR011659">
    <property type="entry name" value="WD40"/>
</dbReference>
<proteinExistence type="inferred from homology"/>
<comment type="function">
    <text evidence="5">Part of the Tol-Pal system, which plays a role in outer membrane invagination during cell division and is important for maintaining outer membrane integrity.</text>
</comment>
<keyword evidence="5" id="KW-0132">Cell division</keyword>
<dbReference type="Gene3D" id="2.120.10.30">
    <property type="entry name" value="TolB, C-terminal domain"/>
    <property type="match status" value="1"/>
</dbReference>
<dbReference type="GO" id="GO:0042597">
    <property type="term" value="C:periplasmic space"/>
    <property type="evidence" value="ECO:0007669"/>
    <property type="project" value="UniProtKB-SubCell"/>
</dbReference>
<dbReference type="HAMAP" id="MF_00671">
    <property type="entry name" value="TolB"/>
    <property type="match status" value="1"/>
</dbReference>
<reference evidence="7 8" key="1">
    <citation type="submission" date="2016-12" db="EMBL/GenBank/DDBJ databases">
        <title>Diversity of luminous bacteria.</title>
        <authorList>
            <person name="Yoshizawa S."/>
            <person name="Kogure K."/>
        </authorList>
    </citation>
    <scope>NUCLEOTIDE SEQUENCE [LARGE SCALE GENOMIC DNA]</scope>
    <source>
        <strain evidence="7 8">LC2-408</strain>
    </source>
</reference>
<dbReference type="EMBL" id="MSCI01000002">
    <property type="protein sequence ID" value="PQJ60900.1"/>
    <property type="molecule type" value="Genomic_DNA"/>
</dbReference>
<dbReference type="InterPro" id="IPR014167">
    <property type="entry name" value="Tol-Pal_TolB"/>
</dbReference>
<dbReference type="Gene3D" id="3.40.50.10070">
    <property type="entry name" value="TolB, N-terminal domain"/>
    <property type="match status" value="1"/>
</dbReference>
<keyword evidence="4 5" id="KW-0574">Periplasm</keyword>
<dbReference type="Proteomes" id="UP000238707">
    <property type="component" value="Unassembled WGS sequence"/>
</dbReference>
<dbReference type="NCBIfam" id="TIGR02800">
    <property type="entry name" value="propeller_TolB"/>
    <property type="match status" value="1"/>
</dbReference>
<keyword evidence="3 5" id="KW-0732">Signal</keyword>
<dbReference type="InterPro" id="IPR011042">
    <property type="entry name" value="6-blade_b-propeller_TolB-like"/>
</dbReference>
<keyword evidence="5" id="KW-0131">Cell cycle</keyword>
<dbReference type="InterPro" id="IPR007195">
    <property type="entry name" value="TolB_N"/>
</dbReference>
<dbReference type="SUPFAM" id="SSF69304">
    <property type="entry name" value="Tricorn protease N-terminal domain"/>
    <property type="match status" value="1"/>
</dbReference>
<comment type="subunit">
    <text evidence="5">The Tol-Pal system is composed of five core proteins: the inner membrane proteins TolA, TolQ and TolR, the periplasmic protein TolB and the outer membrane protein Pal. They form a network linking the inner and outer membranes and the peptidoglycan layer.</text>
</comment>
<feature type="signal peptide" evidence="5">
    <location>
        <begin position="1"/>
        <end position="23"/>
    </location>
</feature>
<evidence type="ECO:0000259" key="6">
    <source>
        <dbReference type="Pfam" id="PF04052"/>
    </source>
</evidence>
<feature type="chain" id="PRO_5015793585" description="Tol-Pal system protein TolB" evidence="5">
    <location>
        <begin position="24"/>
        <end position="451"/>
    </location>
</feature>
<comment type="similarity">
    <text evidence="2 5">Belongs to the TolB family.</text>
</comment>
<dbReference type="AlphaFoldDB" id="A0A2S7VH29"/>
<evidence type="ECO:0000313" key="8">
    <source>
        <dbReference type="Proteomes" id="UP000238707"/>
    </source>
</evidence>
<dbReference type="PANTHER" id="PTHR36842">
    <property type="entry name" value="PROTEIN TOLB HOMOLOG"/>
    <property type="match status" value="1"/>
</dbReference>
<name>A0A2S7VH29_9VIBR</name>
<comment type="subcellular location">
    <subcellularLocation>
        <location evidence="1 5">Periplasm</location>
    </subcellularLocation>
</comment>
<evidence type="ECO:0000256" key="4">
    <source>
        <dbReference type="ARBA" id="ARBA00022764"/>
    </source>
</evidence>
<protein>
    <recommendedName>
        <fullName evidence="5">Tol-Pal system protein TolB</fullName>
    </recommendedName>
</protein>
<dbReference type="GO" id="GO:0051301">
    <property type="term" value="P:cell division"/>
    <property type="evidence" value="ECO:0007669"/>
    <property type="project" value="UniProtKB-UniRule"/>
</dbReference>
<dbReference type="SUPFAM" id="SSF52964">
    <property type="entry name" value="TolB, N-terminal domain"/>
    <property type="match status" value="1"/>
</dbReference>
<accession>A0A2S7VH29</accession>
<evidence type="ECO:0000313" key="7">
    <source>
        <dbReference type="EMBL" id="PQJ60900.1"/>
    </source>
</evidence>
<evidence type="ECO:0000256" key="2">
    <source>
        <dbReference type="ARBA" id="ARBA00009820"/>
    </source>
</evidence>
<comment type="caution">
    <text evidence="7">The sequence shown here is derived from an EMBL/GenBank/DDBJ whole genome shotgun (WGS) entry which is preliminary data.</text>
</comment>
<dbReference type="RefSeq" id="WP_105025255.1">
    <property type="nucleotide sequence ID" value="NZ_MSCI01000002.1"/>
</dbReference>
<evidence type="ECO:0000256" key="3">
    <source>
        <dbReference type="ARBA" id="ARBA00022729"/>
    </source>
</evidence>
<gene>
    <name evidence="5" type="primary">tolB</name>
    <name evidence="7" type="ORF">BTO10_16360</name>
</gene>